<organism evidence="2 3">
    <name type="scientific">Ascobolus immersus RN42</name>
    <dbReference type="NCBI Taxonomy" id="1160509"/>
    <lineage>
        <taxon>Eukaryota</taxon>
        <taxon>Fungi</taxon>
        <taxon>Dikarya</taxon>
        <taxon>Ascomycota</taxon>
        <taxon>Pezizomycotina</taxon>
        <taxon>Pezizomycetes</taxon>
        <taxon>Pezizales</taxon>
        <taxon>Ascobolaceae</taxon>
        <taxon>Ascobolus</taxon>
    </lineage>
</organism>
<evidence type="ECO:0000313" key="2">
    <source>
        <dbReference type="EMBL" id="RPA81394.1"/>
    </source>
</evidence>
<gene>
    <name evidence="2" type="ORF">BJ508DRAFT_326517</name>
</gene>
<dbReference type="Pfam" id="PF00646">
    <property type="entry name" value="F-box"/>
    <property type="match status" value="1"/>
</dbReference>
<dbReference type="PROSITE" id="PS50181">
    <property type="entry name" value="FBOX"/>
    <property type="match status" value="1"/>
</dbReference>
<proteinExistence type="predicted"/>
<evidence type="ECO:0000313" key="3">
    <source>
        <dbReference type="Proteomes" id="UP000275078"/>
    </source>
</evidence>
<accession>A0A3N4IIB1</accession>
<keyword evidence="3" id="KW-1185">Reference proteome</keyword>
<dbReference type="InterPro" id="IPR001810">
    <property type="entry name" value="F-box_dom"/>
</dbReference>
<dbReference type="AlphaFoldDB" id="A0A3N4IIB1"/>
<dbReference type="Proteomes" id="UP000275078">
    <property type="component" value="Unassembled WGS sequence"/>
</dbReference>
<name>A0A3N4IIB1_ASCIM</name>
<dbReference type="EMBL" id="ML119680">
    <property type="protein sequence ID" value="RPA81394.1"/>
    <property type="molecule type" value="Genomic_DNA"/>
</dbReference>
<sequence length="139" mass="16367">MVLNLPSELRLEIYTHCTAYSLLLLSQTCRLVRAEILSSPHIFTKSYGYSSSPRPARGHRQAPYPNRRGGILTIHNITSISGHFDAQSQTESQVRAILGWPDRVLRQCRDRMNPKRVHWQLYFHYGTKFWWENEYLTYL</sequence>
<protein>
    <recommendedName>
        <fullName evidence="1">F-box domain-containing protein</fullName>
    </recommendedName>
</protein>
<feature type="domain" description="F-box" evidence="1">
    <location>
        <begin position="1"/>
        <end position="46"/>
    </location>
</feature>
<reference evidence="2 3" key="1">
    <citation type="journal article" date="2018" name="Nat. Ecol. Evol.">
        <title>Pezizomycetes genomes reveal the molecular basis of ectomycorrhizal truffle lifestyle.</title>
        <authorList>
            <person name="Murat C."/>
            <person name="Payen T."/>
            <person name="Noel B."/>
            <person name="Kuo A."/>
            <person name="Morin E."/>
            <person name="Chen J."/>
            <person name="Kohler A."/>
            <person name="Krizsan K."/>
            <person name="Balestrini R."/>
            <person name="Da Silva C."/>
            <person name="Montanini B."/>
            <person name="Hainaut M."/>
            <person name="Levati E."/>
            <person name="Barry K.W."/>
            <person name="Belfiori B."/>
            <person name="Cichocki N."/>
            <person name="Clum A."/>
            <person name="Dockter R.B."/>
            <person name="Fauchery L."/>
            <person name="Guy J."/>
            <person name="Iotti M."/>
            <person name="Le Tacon F."/>
            <person name="Lindquist E.A."/>
            <person name="Lipzen A."/>
            <person name="Malagnac F."/>
            <person name="Mello A."/>
            <person name="Molinier V."/>
            <person name="Miyauchi S."/>
            <person name="Poulain J."/>
            <person name="Riccioni C."/>
            <person name="Rubini A."/>
            <person name="Sitrit Y."/>
            <person name="Splivallo R."/>
            <person name="Traeger S."/>
            <person name="Wang M."/>
            <person name="Zifcakova L."/>
            <person name="Wipf D."/>
            <person name="Zambonelli A."/>
            <person name="Paolocci F."/>
            <person name="Nowrousian M."/>
            <person name="Ottonello S."/>
            <person name="Baldrian P."/>
            <person name="Spatafora J.W."/>
            <person name="Henrissat B."/>
            <person name="Nagy L.G."/>
            <person name="Aury J.M."/>
            <person name="Wincker P."/>
            <person name="Grigoriev I.V."/>
            <person name="Bonfante P."/>
            <person name="Martin F.M."/>
        </authorList>
    </citation>
    <scope>NUCLEOTIDE SEQUENCE [LARGE SCALE GENOMIC DNA]</scope>
    <source>
        <strain evidence="2 3">RN42</strain>
    </source>
</reference>
<dbReference type="CDD" id="cd09917">
    <property type="entry name" value="F-box_SF"/>
    <property type="match status" value="1"/>
</dbReference>
<evidence type="ECO:0000259" key="1">
    <source>
        <dbReference type="PROSITE" id="PS50181"/>
    </source>
</evidence>